<feature type="transmembrane region" description="Helical" evidence="8">
    <location>
        <begin position="679"/>
        <end position="698"/>
    </location>
</feature>
<evidence type="ECO:0000256" key="5">
    <source>
        <dbReference type="ARBA" id="ARBA00023136"/>
    </source>
</evidence>
<dbReference type="Pfam" id="PF00083">
    <property type="entry name" value="Sugar_tr"/>
    <property type="match status" value="1"/>
</dbReference>
<dbReference type="GO" id="GO:0005634">
    <property type="term" value="C:nucleus"/>
    <property type="evidence" value="ECO:0007669"/>
    <property type="project" value="UniProtKB-SubCell"/>
</dbReference>
<keyword evidence="5 8" id="KW-0472">Membrane</keyword>
<evidence type="ECO:0008006" key="11">
    <source>
        <dbReference type="Google" id="ProtNLM"/>
    </source>
</evidence>
<feature type="region of interest" description="Disordered" evidence="7">
    <location>
        <begin position="263"/>
        <end position="284"/>
    </location>
</feature>
<dbReference type="Proteomes" id="UP000011713">
    <property type="component" value="Unassembled WGS sequence"/>
</dbReference>
<reference evidence="10" key="1">
    <citation type="journal article" date="2010" name="Science">
        <title>Signatures of adaptation to obligate biotrophy in the Hyaloperonospora arabidopsidis genome.</title>
        <authorList>
            <person name="Baxter L."/>
            <person name="Tripathy S."/>
            <person name="Ishaque N."/>
            <person name="Boot N."/>
            <person name="Cabral A."/>
            <person name="Kemen E."/>
            <person name="Thines M."/>
            <person name="Ah-Fong A."/>
            <person name="Anderson R."/>
            <person name="Badejoko W."/>
            <person name="Bittner-Eddy P."/>
            <person name="Boore J.L."/>
            <person name="Chibucos M.C."/>
            <person name="Coates M."/>
            <person name="Dehal P."/>
            <person name="Delehaunty K."/>
            <person name="Dong S."/>
            <person name="Downton P."/>
            <person name="Dumas B."/>
            <person name="Fabro G."/>
            <person name="Fronick C."/>
            <person name="Fuerstenberg S.I."/>
            <person name="Fulton L."/>
            <person name="Gaulin E."/>
            <person name="Govers F."/>
            <person name="Hughes L."/>
            <person name="Humphray S."/>
            <person name="Jiang R.H."/>
            <person name="Judelson H."/>
            <person name="Kamoun S."/>
            <person name="Kyung K."/>
            <person name="Meijer H."/>
            <person name="Minx P."/>
            <person name="Morris P."/>
            <person name="Nelson J."/>
            <person name="Phuntumart V."/>
            <person name="Qutob D."/>
            <person name="Rehmany A."/>
            <person name="Rougon-Cardoso A."/>
            <person name="Ryden P."/>
            <person name="Torto-Alalibo T."/>
            <person name="Studholme D."/>
            <person name="Wang Y."/>
            <person name="Win J."/>
            <person name="Wood J."/>
            <person name="Clifton S.W."/>
            <person name="Rogers J."/>
            <person name="Van den Ackerveken G."/>
            <person name="Jones J.D."/>
            <person name="McDowell J.M."/>
            <person name="Beynon J."/>
            <person name="Tyler B.M."/>
        </authorList>
    </citation>
    <scope>NUCLEOTIDE SEQUENCE [LARGE SCALE GENOMIC DNA]</scope>
    <source>
        <strain evidence="10">Emoy2</strain>
    </source>
</reference>
<evidence type="ECO:0000256" key="3">
    <source>
        <dbReference type="ARBA" id="ARBA00022692"/>
    </source>
</evidence>
<evidence type="ECO:0000313" key="10">
    <source>
        <dbReference type="Proteomes" id="UP000011713"/>
    </source>
</evidence>
<keyword evidence="3 8" id="KW-0812">Transmembrane</keyword>
<keyword evidence="10" id="KW-1185">Reference proteome</keyword>
<evidence type="ECO:0000313" key="9">
    <source>
        <dbReference type="EnsemblProtists" id="HpaP800180"/>
    </source>
</evidence>
<keyword evidence="6" id="KW-0539">Nucleus</keyword>
<dbReference type="GO" id="GO:0022857">
    <property type="term" value="F:transmembrane transporter activity"/>
    <property type="evidence" value="ECO:0007669"/>
    <property type="project" value="InterPro"/>
</dbReference>
<accession>M4B1N3</accession>
<dbReference type="EMBL" id="JH597776">
    <property type="status" value="NOT_ANNOTATED_CDS"/>
    <property type="molecule type" value="Genomic_DNA"/>
</dbReference>
<dbReference type="EnsemblProtists" id="HpaT800180">
    <property type="protein sequence ID" value="HpaP800180"/>
    <property type="gene ID" value="HpaG800180"/>
</dbReference>
<dbReference type="GO" id="GO:0003677">
    <property type="term" value="F:DNA binding"/>
    <property type="evidence" value="ECO:0007669"/>
    <property type="project" value="InterPro"/>
</dbReference>
<dbReference type="InterPro" id="IPR036259">
    <property type="entry name" value="MFS_trans_sf"/>
</dbReference>
<name>M4B1N3_HYAAE</name>
<reference evidence="9" key="2">
    <citation type="submission" date="2015-06" db="UniProtKB">
        <authorList>
            <consortium name="EnsemblProtists"/>
        </authorList>
    </citation>
    <scope>IDENTIFICATION</scope>
    <source>
        <strain evidence="9">Emoy2</strain>
    </source>
</reference>
<dbReference type="PANTHER" id="PTHR12214">
    <property type="entry name" value="GC-RICH SEQUENCE DNA-BINDING FACTOR"/>
    <property type="match status" value="1"/>
</dbReference>
<evidence type="ECO:0000256" key="4">
    <source>
        <dbReference type="ARBA" id="ARBA00022989"/>
    </source>
</evidence>
<dbReference type="eggNOG" id="KOG0569">
    <property type="taxonomic scope" value="Eukaryota"/>
</dbReference>
<feature type="transmembrane region" description="Helical" evidence="8">
    <location>
        <begin position="754"/>
        <end position="774"/>
    </location>
</feature>
<dbReference type="GO" id="GO:0016020">
    <property type="term" value="C:membrane"/>
    <property type="evidence" value="ECO:0007669"/>
    <property type="project" value="UniProtKB-SubCell"/>
</dbReference>
<dbReference type="AlphaFoldDB" id="M4B1N3"/>
<dbReference type="InterPro" id="IPR012890">
    <property type="entry name" value="GCFC2-like"/>
</dbReference>
<proteinExistence type="predicted"/>
<dbReference type="InParanoid" id="M4B1N3"/>
<organism evidence="9 10">
    <name type="scientific">Hyaloperonospora arabidopsidis (strain Emoy2)</name>
    <name type="common">Downy mildew agent</name>
    <name type="synonym">Peronospora arabidopsidis</name>
    <dbReference type="NCBI Taxonomy" id="559515"/>
    <lineage>
        <taxon>Eukaryota</taxon>
        <taxon>Sar</taxon>
        <taxon>Stramenopiles</taxon>
        <taxon>Oomycota</taxon>
        <taxon>Peronosporomycetes</taxon>
        <taxon>Peronosporales</taxon>
        <taxon>Peronosporaceae</taxon>
        <taxon>Hyaloperonospora</taxon>
    </lineage>
</organism>
<evidence type="ECO:0000256" key="7">
    <source>
        <dbReference type="SAM" id="MobiDB-lite"/>
    </source>
</evidence>
<dbReference type="InterPro" id="IPR005828">
    <property type="entry name" value="MFS_sugar_transport-like"/>
</dbReference>
<feature type="transmembrane region" description="Helical" evidence="8">
    <location>
        <begin position="728"/>
        <end position="748"/>
    </location>
</feature>
<dbReference type="PANTHER" id="PTHR12214:SF0">
    <property type="entry name" value="LD29489P"/>
    <property type="match status" value="1"/>
</dbReference>
<evidence type="ECO:0000256" key="6">
    <source>
        <dbReference type="ARBA" id="ARBA00023242"/>
    </source>
</evidence>
<dbReference type="eggNOG" id="KOG2136">
    <property type="taxonomic scope" value="Eukaryota"/>
</dbReference>
<evidence type="ECO:0000256" key="1">
    <source>
        <dbReference type="ARBA" id="ARBA00004123"/>
    </source>
</evidence>
<evidence type="ECO:0000256" key="2">
    <source>
        <dbReference type="ARBA" id="ARBA00004370"/>
    </source>
</evidence>
<dbReference type="STRING" id="559515.M4B1N3"/>
<dbReference type="HOGENOM" id="CLU_020344_0_0_1"/>
<comment type="subcellular location">
    <subcellularLocation>
        <location evidence="2">Membrane</location>
    </subcellularLocation>
    <subcellularLocation>
        <location evidence="1">Nucleus</location>
    </subcellularLocation>
</comment>
<dbReference type="GO" id="GO:0000398">
    <property type="term" value="P:mRNA splicing, via spliceosome"/>
    <property type="evidence" value="ECO:0007669"/>
    <property type="project" value="InterPro"/>
</dbReference>
<dbReference type="OMA" id="GRFQEWK"/>
<keyword evidence="4 8" id="KW-1133">Transmembrane helix</keyword>
<dbReference type="Gene3D" id="1.20.1250.20">
    <property type="entry name" value="MFS general substrate transporter like domains"/>
    <property type="match status" value="1"/>
</dbReference>
<dbReference type="VEuPathDB" id="FungiDB:HpaG800180"/>
<protein>
    <recommendedName>
        <fullName evidence="11">GCF C-terminal domain-containing protein</fullName>
    </recommendedName>
</protein>
<evidence type="ECO:0000256" key="8">
    <source>
        <dbReference type="SAM" id="Phobius"/>
    </source>
</evidence>
<sequence length="795" mass="89787">MFRSKTKSVGAGGKKRREVDVVNDVDGLTASVEKKYEVADALTASATAETVERDLQELEQLRVSRRSRTVKSVMTFSSKSVRSKSNGRSWTDRLSARATQLEASTRLSFEDGDETVEPMMTKEKKRKMRPNVVVAGVEDVAMETEMSGRYSAEIMATLRSEQSVLLSRHAEMDVILEGEEENAETEARSVQDGREEEEFIALDGDTQMRRSKNCVMFSAQVQDPSRSEVMDEVMDDVSDEEGEEEEEQNRRWEEELMRRAGHRVSKSLDDVSGSRSRGGMPTYPTRKKVTCVSLGTVLGRLEKSAESTSFELERASRDFARLEAETALVETALVQQQEELRVSSEKFEYFQDVEDFVKGLSSCLRAKVPVIEAAWNQVVQDRARRVKDKQNEEQHDVVEEMKRIIVSGNLDVGDIMGLNQLNLQSSKDVDAASSEHTARFRKYQAHFIESYVTEVRQVEDDLFADAIDEFNSLERVYGRFQEWKAKFPQVYKDVFCELAQEKLFAPYVQAELLYWDPLGMADAQPELGKLWSLDDLTWCQVLHKHLPKSSNDDQNSGGHVDGVILYQIRHVLLENVRVAVSSYYDPYSSLQVRSLSLLLEEIDRQGYSAHVEEALQTLVNTVLEAFASETKRTVLVALDQNTAMSSEDVNVFARYLLEKFTTLQDNLLTLFVALPKGPLAASAFGCLLQVLHHLLAYVRLCRERHKTQLVATATQVIRQLSGSSASSICIGANWLCNLVVGIGYPYLADGLGDWSYAPFTVVLAVFYLLSLKLVPETAGKTNEEIQAEYAERRRR</sequence>